<accession>A0A915EGX1</accession>
<evidence type="ECO:0000256" key="9">
    <source>
        <dbReference type="RuleBase" id="RU363038"/>
    </source>
</evidence>
<feature type="domain" description="DALR anticodon binding" evidence="10">
    <location>
        <begin position="365"/>
        <end position="475"/>
    </location>
</feature>
<dbReference type="InterPro" id="IPR008909">
    <property type="entry name" value="DALR_anticod-bd"/>
</dbReference>
<keyword evidence="11" id="KW-1185">Reference proteome</keyword>
<dbReference type="InterPro" id="IPR009080">
    <property type="entry name" value="tRNAsynth_Ia_anticodon-bd"/>
</dbReference>
<comment type="similarity">
    <text evidence="1 9">Belongs to the class-I aminoacyl-tRNA synthetase family.</text>
</comment>
<keyword evidence="7 9" id="KW-0030">Aminoacyl-tRNA synthetase</keyword>
<evidence type="ECO:0000256" key="2">
    <source>
        <dbReference type="ARBA" id="ARBA00012837"/>
    </source>
</evidence>
<dbReference type="Gene3D" id="1.10.730.10">
    <property type="entry name" value="Isoleucyl-tRNA Synthetase, Domain 1"/>
    <property type="match status" value="1"/>
</dbReference>
<dbReference type="Proteomes" id="UP000887574">
    <property type="component" value="Unplaced"/>
</dbReference>
<dbReference type="PRINTS" id="PR01038">
    <property type="entry name" value="TRNASYNTHARG"/>
</dbReference>
<evidence type="ECO:0000256" key="5">
    <source>
        <dbReference type="ARBA" id="ARBA00022840"/>
    </source>
</evidence>
<keyword evidence="5 9" id="KW-0067">ATP-binding</keyword>
<dbReference type="PANTHER" id="PTHR11956">
    <property type="entry name" value="ARGINYL-TRNA SYNTHETASE"/>
    <property type="match status" value="1"/>
</dbReference>
<reference evidence="12" key="1">
    <citation type="submission" date="2022-11" db="UniProtKB">
        <authorList>
            <consortium name="WormBaseParasite"/>
        </authorList>
    </citation>
    <scope>IDENTIFICATION</scope>
</reference>
<dbReference type="AlphaFoldDB" id="A0A915EGX1"/>
<keyword evidence="6 9" id="KW-0648">Protein biosynthesis</keyword>
<keyword evidence="4 9" id="KW-0547">Nucleotide-binding</keyword>
<dbReference type="Gene3D" id="3.40.50.620">
    <property type="entry name" value="HUPs"/>
    <property type="match status" value="2"/>
</dbReference>
<evidence type="ECO:0000313" key="11">
    <source>
        <dbReference type="Proteomes" id="UP000887574"/>
    </source>
</evidence>
<dbReference type="EC" id="6.1.1.19" evidence="2"/>
<name>A0A915EGX1_9BILA</name>
<dbReference type="SUPFAM" id="SSF52374">
    <property type="entry name" value="Nucleotidylyl transferase"/>
    <property type="match status" value="1"/>
</dbReference>
<evidence type="ECO:0000256" key="7">
    <source>
        <dbReference type="ARBA" id="ARBA00023146"/>
    </source>
</evidence>
<evidence type="ECO:0000256" key="4">
    <source>
        <dbReference type="ARBA" id="ARBA00022741"/>
    </source>
</evidence>
<dbReference type="Pfam" id="PF00750">
    <property type="entry name" value="tRNA-synt_1d"/>
    <property type="match status" value="2"/>
</dbReference>
<dbReference type="InterPro" id="IPR001278">
    <property type="entry name" value="Arg-tRNA-ligase"/>
</dbReference>
<dbReference type="GO" id="GO:0006420">
    <property type="term" value="P:arginyl-tRNA aminoacylation"/>
    <property type="evidence" value="ECO:0007669"/>
    <property type="project" value="InterPro"/>
</dbReference>
<dbReference type="SMART" id="SM00836">
    <property type="entry name" value="DALR_1"/>
    <property type="match status" value="1"/>
</dbReference>
<evidence type="ECO:0000259" key="10">
    <source>
        <dbReference type="SMART" id="SM00836"/>
    </source>
</evidence>
<evidence type="ECO:0000256" key="3">
    <source>
        <dbReference type="ARBA" id="ARBA00022598"/>
    </source>
</evidence>
<dbReference type="GO" id="GO:0005524">
    <property type="term" value="F:ATP binding"/>
    <property type="evidence" value="ECO:0007669"/>
    <property type="project" value="UniProtKB-KW"/>
</dbReference>
<evidence type="ECO:0000313" key="12">
    <source>
        <dbReference type="WBParaSite" id="jg6561"/>
    </source>
</evidence>
<dbReference type="GO" id="GO:0004814">
    <property type="term" value="F:arginine-tRNA ligase activity"/>
    <property type="evidence" value="ECO:0007669"/>
    <property type="project" value="UniProtKB-EC"/>
</dbReference>
<proteinExistence type="inferred from homology"/>
<sequence>MSSLIAHRLSAGGDVKVSPEEIAKSVVENLPEIALIQKVEVVRVYVNVFPWNSYSKSVQEKGGHRFLLSEHRKQMHVGHLRSTVIGESLARLMEYMGFEVLRLNHVGDWGTQFGMLIAHLQDRFPDYLTETPAVQDLQLFYKESRIVLMMMRTSKPEPTSVSSSFKIMKRTSTKLGTKFVMSAVKTLVKYTRDLIFAAGKRRVIYQSRMLDVIVELERANVLREEDGRKVEREWVLYVVDRGQSEHLETIFAAGKDLGWYDPNYKRVEHVQFGVVLGADKKKFKTRSGDTVRLTDLLDEGLSRATAKLVEKGRKEELTTEQFEAARESIAYGCVKYADLCHARTSDYAFSFDKMLEDRGNTAVYLLYAYARIRSIARSAQISRERIESYVTGLGDASLQLNDPAEIRLAKQILKFSDCLLDVLENLMPTKMQSDSKDAVTGEAVIQFNRLVLCEVTADVMLQSFKILGLRALEKM</sequence>
<dbReference type="Pfam" id="PF05746">
    <property type="entry name" value="DALR_1"/>
    <property type="match status" value="1"/>
</dbReference>
<dbReference type="PANTHER" id="PTHR11956:SF5">
    <property type="entry name" value="ARGININE--TRNA LIGASE, CYTOPLASMIC"/>
    <property type="match status" value="1"/>
</dbReference>
<protein>
    <recommendedName>
        <fullName evidence="2">arginine--tRNA ligase</fullName>
        <ecNumber evidence="2">6.1.1.19</ecNumber>
    </recommendedName>
</protein>
<dbReference type="InterPro" id="IPR014729">
    <property type="entry name" value="Rossmann-like_a/b/a_fold"/>
</dbReference>
<evidence type="ECO:0000256" key="1">
    <source>
        <dbReference type="ARBA" id="ARBA00005594"/>
    </source>
</evidence>
<comment type="catalytic activity">
    <reaction evidence="8">
        <text>tRNA(Arg) + L-arginine + ATP = L-arginyl-tRNA(Arg) + AMP + diphosphate</text>
        <dbReference type="Rhea" id="RHEA:20301"/>
        <dbReference type="Rhea" id="RHEA-COMP:9658"/>
        <dbReference type="Rhea" id="RHEA-COMP:9673"/>
        <dbReference type="ChEBI" id="CHEBI:30616"/>
        <dbReference type="ChEBI" id="CHEBI:32682"/>
        <dbReference type="ChEBI" id="CHEBI:33019"/>
        <dbReference type="ChEBI" id="CHEBI:78442"/>
        <dbReference type="ChEBI" id="CHEBI:78513"/>
        <dbReference type="ChEBI" id="CHEBI:456215"/>
        <dbReference type="EC" id="6.1.1.19"/>
    </reaction>
</comment>
<dbReference type="WBParaSite" id="jg6561">
    <property type="protein sequence ID" value="jg6561"/>
    <property type="gene ID" value="jg6561"/>
</dbReference>
<dbReference type="SUPFAM" id="SSF47323">
    <property type="entry name" value="Anticodon-binding domain of a subclass of class I aminoacyl-tRNA synthetases"/>
    <property type="match status" value="1"/>
</dbReference>
<evidence type="ECO:0000256" key="6">
    <source>
        <dbReference type="ARBA" id="ARBA00022917"/>
    </source>
</evidence>
<organism evidence="11 12">
    <name type="scientific">Ditylenchus dipsaci</name>
    <dbReference type="NCBI Taxonomy" id="166011"/>
    <lineage>
        <taxon>Eukaryota</taxon>
        <taxon>Metazoa</taxon>
        <taxon>Ecdysozoa</taxon>
        <taxon>Nematoda</taxon>
        <taxon>Chromadorea</taxon>
        <taxon>Rhabditida</taxon>
        <taxon>Tylenchina</taxon>
        <taxon>Tylenchomorpha</taxon>
        <taxon>Sphaerularioidea</taxon>
        <taxon>Anguinidae</taxon>
        <taxon>Anguininae</taxon>
        <taxon>Ditylenchus</taxon>
    </lineage>
</organism>
<keyword evidence="3 9" id="KW-0436">Ligase</keyword>
<dbReference type="InterPro" id="IPR035684">
    <property type="entry name" value="ArgRS_core"/>
</dbReference>
<evidence type="ECO:0000256" key="8">
    <source>
        <dbReference type="ARBA" id="ARBA00049339"/>
    </source>
</evidence>